<keyword evidence="2" id="KW-1185">Reference proteome</keyword>
<comment type="caution">
    <text evidence="1">The sequence shown here is derived from an EMBL/GenBank/DDBJ whole genome shotgun (WGS) entry which is preliminary data.</text>
</comment>
<organism evidence="1 2">
    <name type="scientific">Vararia minispora EC-137</name>
    <dbReference type="NCBI Taxonomy" id="1314806"/>
    <lineage>
        <taxon>Eukaryota</taxon>
        <taxon>Fungi</taxon>
        <taxon>Dikarya</taxon>
        <taxon>Basidiomycota</taxon>
        <taxon>Agaricomycotina</taxon>
        <taxon>Agaricomycetes</taxon>
        <taxon>Russulales</taxon>
        <taxon>Lachnocladiaceae</taxon>
        <taxon>Vararia</taxon>
    </lineage>
</organism>
<name>A0ACB8QH73_9AGAM</name>
<reference evidence="1" key="2">
    <citation type="journal article" date="2022" name="New Phytol.">
        <title>Evolutionary transition to the ectomycorrhizal habit in the genomes of a hyperdiverse lineage of mushroom-forming fungi.</title>
        <authorList>
            <person name="Looney B."/>
            <person name="Miyauchi S."/>
            <person name="Morin E."/>
            <person name="Drula E."/>
            <person name="Courty P.E."/>
            <person name="Kohler A."/>
            <person name="Kuo A."/>
            <person name="LaButti K."/>
            <person name="Pangilinan J."/>
            <person name="Lipzen A."/>
            <person name="Riley R."/>
            <person name="Andreopoulos W."/>
            <person name="He G."/>
            <person name="Johnson J."/>
            <person name="Nolan M."/>
            <person name="Tritt A."/>
            <person name="Barry K.W."/>
            <person name="Grigoriev I.V."/>
            <person name="Nagy L.G."/>
            <person name="Hibbett D."/>
            <person name="Henrissat B."/>
            <person name="Matheny P.B."/>
            <person name="Labbe J."/>
            <person name="Martin F.M."/>
        </authorList>
    </citation>
    <scope>NUCLEOTIDE SEQUENCE</scope>
    <source>
        <strain evidence="1">EC-137</strain>
    </source>
</reference>
<evidence type="ECO:0000313" key="2">
    <source>
        <dbReference type="Proteomes" id="UP000814128"/>
    </source>
</evidence>
<protein>
    <submittedName>
        <fullName evidence="1">P-loop containing nucleoside triphosphate hydrolase protein</fullName>
    </submittedName>
</protein>
<dbReference type="Proteomes" id="UP000814128">
    <property type="component" value="Unassembled WGS sequence"/>
</dbReference>
<evidence type="ECO:0000313" key="1">
    <source>
        <dbReference type="EMBL" id="KAI0031164.1"/>
    </source>
</evidence>
<gene>
    <name evidence="1" type="ORF">K488DRAFT_87105</name>
</gene>
<dbReference type="EMBL" id="MU273591">
    <property type="protein sequence ID" value="KAI0031164.1"/>
    <property type="molecule type" value="Genomic_DNA"/>
</dbReference>
<reference evidence="1" key="1">
    <citation type="submission" date="2021-02" db="EMBL/GenBank/DDBJ databases">
        <authorList>
            <consortium name="DOE Joint Genome Institute"/>
            <person name="Ahrendt S."/>
            <person name="Looney B.P."/>
            <person name="Miyauchi S."/>
            <person name="Morin E."/>
            <person name="Drula E."/>
            <person name="Courty P.E."/>
            <person name="Chicoki N."/>
            <person name="Fauchery L."/>
            <person name="Kohler A."/>
            <person name="Kuo A."/>
            <person name="Labutti K."/>
            <person name="Pangilinan J."/>
            <person name="Lipzen A."/>
            <person name="Riley R."/>
            <person name="Andreopoulos W."/>
            <person name="He G."/>
            <person name="Johnson J."/>
            <person name="Barry K.W."/>
            <person name="Grigoriev I.V."/>
            <person name="Nagy L."/>
            <person name="Hibbett D."/>
            <person name="Henrissat B."/>
            <person name="Matheny P.B."/>
            <person name="Labbe J."/>
            <person name="Martin F."/>
        </authorList>
    </citation>
    <scope>NUCLEOTIDE SEQUENCE</scope>
    <source>
        <strain evidence="1">EC-137</strain>
    </source>
</reference>
<proteinExistence type="predicted"/>
<accession>A0ACB8QH73</accession>
<sequence>MSSLNVDQFTDKAQQTLQAALTIAKDYSNGQLHPAHLAFALLNEGATADGAPPGTSQTPLFVSVINKAGGDPAIVKRAVQKIIVRLPAQSPPPDDVSLSGEALKILREAQSLQKTMHDSYVAQDHILLALLKSPALAPVLKEAGLTEAALKTAIEGIRGNRRVESRNAEQGFDALSKYAIDLTALAEEGKIDPVIGRDNEIRRVTRILCRRTKNNPVLIGEPGVGKTSVVEGLAQRIVNRDVPASLIARVYSLDMGALMAGAKYKGEYEERIKSVLNEVEKASEDGGPGIILFIDELHLIMAGRGAEGGGMDAANLFKPLLARGKLRCIGATTLAEYRKYIETDAALERRFAQVIVNEPTVPETISILRGIREKYEVHHGVRILDGALIQAATLAHRYLTSRRLPDSAIDLVDEACASVRVTRETAPEAIDRLQRRKLELEVEIHALERERDDASKERLAAARKAISEVEEQLNPMVAAYEAEKSRGDEITQVRRKIDELKAKADDAERRYDLATASDLRYYAIPELQLRLERLVARKSEEDEAAGGGTDTVTPEQIADIVSRWTSIPVTRLMSTEREKLLRMEKILAENVVGQPEAVKEVANAVRLSRSGLRNANRPIASFLFAGPSGTGKTLMAKTLANTLFDSPDAMIRIDASEYSEKHSISRLIGAPPGYVGYDSGGQLTEYIRRKPYSIILVDEIEKACREFVTLFLQVLDDGRLTDGQGRVVDFRNTVIIMTSNLGAAFLNDMGDGPVRRETRELVMGAIQAHFPPEFINRIDSIVIYRPLSRKNIMKIIDLRLKEVQERLADRKIMLELNDEAKNYLVSSGYSPQYGARPLNRAIQTELLNPLSIMLLADRVRDGETVKIGFDGPRNRLVIYPNHEGQQVEDMDIDDFEDDIEIEEMD</sequence>
<keyword evidence="1" id="KW-0378">Hydrolase</keyword>